<comment type="caution">
    <text evidence="2">The sequence shown here is derived from an EMBL/GenBank/DDBJ whole genome shotgun (WGS) entry which is preliminary data.</text>
</comment>
<keyword evidence="1" id="KW-0704">Schiff base</keyword>
<dbReference type="NCBIfam" id="TIGR01509">
    <property type="entry name" value="HAD-SF-IA-v3"/>
    <property type="match status" value="1"/>
</dbReference>
<organism evidence="2 3">
    <name type="scientific">Candidatus Desulfovibrio intestinavium</name>
    <dbReference type="NCBI Taxonomy" id="2838534"/>
    <lineage>
        <taxon>Bacteria</taxon>
        <taxon>Pseudomonadati</taxon>
        <taxon>Thermodesulfobacteriota</taxon>
        <taxon>Desulfovibrionia</taxon>
        <taxon>Desulfovibrionales</taxon>
        <taxon>Desulfovibrionaceae</taxon>
        <taxon>Desulfovibrio</taxon>
    </lineage>
</organism>
<name>A0A9D2KPP4_9BACT</name>
<dbReference type="Gene3D" id="1.10.150.240">
    <property type="entry name" value="Putative phosphatase, domain 2"/>
    <property type="match status" value="1"/>
</dbReference>
<sequence length="278" mass="30461">MKPFLKRQPYTGPVQAIILDWAGTTVDHGCRGPVAVFSRAFERYGITPTVEEVRGPMGKDKREHVQCMLGMERIAALWKEEYGSLPDEAATDKIYALVQELMPETLADYATPVPGWVEACRDLRARGIKIGSCTGYTRDMVVRLEPRAAELGYVPDAFVTSDEVPVGRPWPWMAYLNCQRLGVHPLEACIKVGDTVADIEEGINAGMWVVGVTRTSNALGLTEEEAAAMPAGELAAKEAAFADVLRSAGAHYVLHSVAELPGLVPAVEERLRQGQRPW</sequence>
<dbReference type="EC" id="3.11.1.1" evidence="2"/>
<dbReference type="PANTHER" id="PTHR43434">
    <property type="entry name" value="PHOSPHOGLYCOLATE PHOSPHATASE"/>
    <property type="match status" value="1"/>
</dbReference>
<gene>
    <name evidence="2" type="ORF">H9784_00975</name>
</gene>
<dbReference type="GO" id="GO:0050194">
    <property type="term" value="F:phosphonoacetaldehyde hydrolase activity"/>
    <property type="evidence" value="ECO:0007669"/>
    <property type="project" value="UniProtKB-EC"/>
</dbReference>
<dbReference type="SFLD" id="SFLDG01129">
    <property type="entry name" value="C1.5:_HAD__Beta-PGM__Phosphata"/>
    <property type="match status" value="1"/>
</dbReference>
<dbReference type="InterPro" id="IPR050155">
    <property type="entry name" value="HAD-like_hydrolase_sf"/>
</dbReference>
<dbReference type="SUPFAM" id="SSF56784">
    <property type="entry name" value="HAD-like"/>
    <property type="match status" value="1"/>
</dbReference>
<keyword evidence="2" id="KW-0378">Hydrolase</keyword>
<dbReference type="InterPro" id="IPR036412">
    <property type="entry name" value="HAD-like_sf"/>
</dbReference>
<evidence type="ECO:0000313" key="3">
    <source>
        <dbReference type="Proteomes" id="UP000823821"/>
    </source>
</evidence>
<accession>A0A9D2KPP4</accession>
<protein>
    <submittedName>
        <fullName evidence="2">Phosphonoacetaldehyde hydrolase</fullName>
        <ecNumber evidence="2">3.11.1.1</ecNumber>
    </submittedName>
</protein>
<reference evidence="2" key="1">
    <citation type="journal article" date="2021" name="PeerJ">
        <title>Extensive microbial diversity within the chicken gut microbiome revealed by metagenomics and culture.</title>
        <authorList>
            <person name="Gilroy R."/>
            <person name="Ravi A."/>
            <person name="Getino M."/>
            <person name="Pursley I."/>
            <person name="Horton D.L."/>
            <person name="Alikhan N.F."/>
            <person name="Baker D."/>
            <person name="Gharbi K."/>
            <person name="Hall N."/>
            <person name="Watson M."/>
            <person name="Adriaenssens E.M."/>
            <person name="Foster-Nyarko E."/>
            <person name="Jarju S."/>
            <person name="Secka A."/>
            <person name="Antonio M."/>
            <person name="Oren A."/>
            <person name="Chaudhuri R.R."/>
            <person name="La Ragione R."/>
            <person name="Hildebrand F."/>
            <person name="Pallen M.J."/>
        </authorList>
    </citation>
    <scope>NUCLEOTIDE SEQUENCE</scope>
    <source>
        <strain evidence="2">5032</strain>
    </source>
</reference>
<proteinExistence type="inferred from homology"/>
<dbReference type="Proteomes" id="UP000823821">
    <property type="component" value="Unassembled WGS sequence"/>
</dbReference>
<reference evidence="2" key="2">
    <citation type="submission" date="2021-04" db="EMBL/GenBank/DDBJ databases">
        <authorList>
            <person name="Gilroy R."/>
        </authorList>
    </citation>
    <scope>NUCLEOTIDE SEQUENCE</scope>
    <source>
        <strain evidence="2">5032</strain>
    </source>
</reference>
<dbReference type="AlphaFoldDB" id="A0A9D2KPP4"/>
<dbReference type="PANTHER" id="PTHR43434:SF19">
    <property type="entry name" value="PHOSPHONOACETALDEHYDE HYDROLASE"/>
    <property type="match status" value="1"/>
</dbReference>
<dbReference type="InterPro" id="IPR006323">
    <property type="entry name" value="Phosphonoacetald_hydro"/>
</dbReference>
<dbReference type="GO" id="GO:0005829">
    <property type="term" value="C:cytosol"/>
    <property type="evidence" value="ECO:0007669"/>
    <property type="project" value="TreeGrafter"/>
</dbReference>
<dbReference type="Pfam" id="PF00702">
    <property type="entry name" value="Hydrolase"/>
    <property type="match status" value="1"/>
</dbReference>
<dbReference type="GO" id="GO:0019700">
    <property type="term" value="P:organic phosphonate catabolic process"/>
    <property type="evidence" value="ECO:0007669"/>
    <property type="project" value="InterPro"/>
</dbReference>
<dbReference type="InterPro" id="IPR023198">
    <property type="entry name" value="PGP-like_dom2"/>
</dbReference>
<dbReference type="GO" id="GO:0008967">
    <property type="term" value="F:phosphoglycolate phosphatase activity"/>
    <property type="evidence" value="ECO:0007669"/>
    <property type="project" value="TreeGrafter"/>
</dbReference>
<dbReference type="SFLD" id="SFLDG01135">
    <property type="entry name" value="C1.5.6:_HAD__Beta-PGM__Phospha"/>
    <property type="match status" value="1"/>
</dbReference>
<evidence type="ECO:0000313" key="2">
    <source>
        <dbReference type="EMBL" id="HJA78133.1"/>
    </source>
</evidence>
<dbReference type="Gene3D" id="3.40.50.1000">
    <property type="entry name" value="HAD superfamily/HAD-like"/>
    <property type="match status" value="1"/>
</dbReference>
<dbReference type="InterPro" id="IPR006439">
    <property type="entry name" value="HAD-SF_hydro_IA"/>
</dbReference>
<dbReference type="SFLD" id="SFLDS00003">
    <property type="entry name" value="Haloacid_Dehalogenase"/>
    <property type="match status" value="1"/>
</dbReference>
<evidence type="ECO:0000256" key="1">
    <source>
        <dbReference type="ARBA" id="ARBA00023270"/>
    </source>
</evidence>
<dbReference type="EMBL" id="DWZD01000007">
    <property type="protein sequence ID" value="HJA78133.1"/>
    <property type="molecule type" value="Genomic_DNA"/>
</dbReference>
<dbReference type="HAMAP" id="MF_01375">
    <property type="entry name" value="PhnX"/>
    <property type="match status" value="1"/>
</dbReference>
<dbReference type="NCBIfam" id="TIGR01422">
    <property type="entry name" value="phosphonatase"/>
    <property type="match status" value="1"/>
</dbReference>
<dbReference type="GO" id="GO:0006281">
    <property type="term" value="P:DNA repair"/>
    <property type="evidence" value="ECO:0007669"/>
    <property type="project" value="TreeGrafter"/>
</dbReference>
<dbReference type="InterPro" id="IPR023214">
    <property type="entry name" value="HAD_sf"/>
</dbReference>